<evidence type="ECO:0000313" key="2">
    <source>
        <dbReference type="Proteomes" id="UP000291189"/>
    </source>
</evidence>
<organism evidence="1 2">
    <name type="scientific">Nocardioides iriomotensis</name>
    <dbReference type="NCBI Taxonomy" id="715784"/>
    <lineage>
        <taxon>Bacteria</taxon>
        <taxon>Bacillati</taxon>
        <taxon>Actinomycetota</taxon>
        <taxon>Actinomycetes</taxon>
        <taxon>Propionibacteriales</taxon>
        <taxon>Nocardioidaceae</taxon>
        <taxon>Nocardioides</taxon>
    </lineage>
</organism>
<dbReference type="Gene3D" id="3.40.50.300">
    <property type="entry name" value="P-loop containing nucleotide triphosphate hydrolases"/>
    <property type="match status" value="1"/>
</dbReference>
<comment type="caution">
    <text evidence="1">The sequence shown here is derived from an EMBL/GenBank/DDBJ whole genome shotgun (WGS) entry which is preliminary data.</text>
</comment>
<evidence type="ECO:0000313" key="1">
    <source>
        <dbReference type="EMBL" id="RYU09858.1"/>
    </source>
</evidence>
<keyword evidence="1" id="KW-0418">Kinase</keyword>
<dbReference type="SUPFAM" id="SSF52540">
    <property type="entry name" value="P-loop containing nucleoside triphosphate hydrolases"/>
    <property type="match status" value="1"/>
</dbReference>
<reference evidence="1 2" key="1">
    <citation type="submission" date="2019-01" db="EMBL/GenBank/DDBJ databases">
        <title>Nocardioides guangzhouensis sp. nov., an actinobacterium isolated from soil.</title>
        <authorList>
            <person name="Fu Y."/>
            <person name="Cai Y."/>
            <person name="Lin Z."/>
            <person name="Chen P."/>
        </authorList>
    </citation>
    <scope>NUCLEOTIDE SEQUENCE [LARGE SCALE GENOMIC DNA]</scope>
    <source>
        <strain evidence="1 2">NBRC 105384</strain>
    </source>
</reference>
<keyword evidence="1" id="KW-0808">Transferase</keyword>
<dbReference type="Proteomes" id="UP000291189">
    <property type="component" value="Unassembled WGS sequence"/>
</dbReference>
<keyword evidence="2" id="KW-1185">Reference proteome</keyword>
<name>A0A4Q5IXD2_9ACTN</name>
<dbReference type="Pfam" id="PF13671">
    <property type="entry name" value="AAA_33"/>
    <property type="match status" value="1"/>
</dbReference>
<dbReference type="EMBL" id="SDPU01000034">
    <property type="protein sequence ID" value="RYU09858.1"/>
    <property type="molecule type" value="Genomic_DNA"/>
</dbReference>
<dbReference type="OrthoDB" id="9781848at2"/>
<dbReference type="InterPro" id="IPR027417">
    <property type="entry name" value="P-loop_NTPase"/>
</dbReference>
<dbReference type="GO" id="GO:0004020">
    <property type="term" value="F:adenylylsulfate kinase activity"/>
    <property type="evidence" value="ECO:0007669"/>
    <property type="project" value="UniProtKB-EC"/>
</dbReference>
<accession>A0A4Q5IXD2</accession>
<gene>
    <name evidence="1" type="ORF">ETU37_18625</name>
</gene>
<dbReference type="RefSeq" id="WP_129988855.1">
    <property type="nucleotide sequence ID" value="NZ_SDPU01000034.1"/>
</dbReference>
<dbReference type="AlphaFoldDB" id="A0A4Q5IXD2"/>
<sequence length="180" mass="19733">MENAPHLIVLRGNAASGKSTLAAALQRALGPGTANVEQDHFRRVILREHDVAGGENIGLIAHTVRYCASIGNNVIVEGILVAKHYRDMLREILAEHPGPTHVFYLDVPLEETLRRHATRPLGAEISADTFREWYVQSDTLSVPGEVVLDGTADLEVTLKVILNRVGDVTPNRDQDGGRYL</sequence>
<protein>
    <submittedName>
        <fullName evidence="1">Adenylyl-sulfate kinase</fullName>
        <ecNumber evidence="1">2.7.1.25</ecNumber>
    </submittedName>
</protein>
<proteinExistence type="predicted"/>
<dbReference type="EC" id="2.7.1.25" evidence="1"/>